<evidence type="ECO:0000259" key="4">
    <source>
        <dbReference type="Pfam" id="PF13442"/>
    </source>
</evidence>
<gene>
    <name evidence="5" type="ORF">METZ01_LOCUS74550</name>
</gene>
<dbReference type="GO" id="GO:0046872">
    <property type="term" value="F:metal ion binding"/>
    <property type="evidence" value="ECO:0007669"/>
    <property type="project" value="UniProtKB-KW"/>
</dbReference>
<accession>A0A381U0B9</accession>
<dbReference type="GO" id="GO:0009055">
    <property type="term" value="F:electron transfer activity"/>
    <property type="evidence" value="ECO:0007669"/>
    <property type="project" value="InterPro"/>
</dbReference>
<keyword evidence="2" id="KW-0479">Metal-binding</keyword>
<dbReference type="EMBL" id="UINC01005497">
    <property type="protein sequence ID" value="SVA21696.1"/>
    <property type="molecule type" value="Genomic_DNA"/>
</dbReference>
<dbReference type="Pfam" id="PF13442">
    <property type="entry name" value="Cytochrome_CBB3"/>
    <property type="match status" value="1"/>
</dbReference>
<organism evidence="5">
    <name type="scientific">marine metagenome</name>
    <dbReference type="NCBI Taxonomy" id="408172"/>
    <lineage>
        <taxon>unclassified sequences</taxon>
        <taxon>metagenomes</taxon>
        <taxon>ecological metagenomes</taxon>
    </lineage>
</organism>
<evidence type="ECO:0000256" key="1">
    <source>
        <dbReference type="ARBA" id="ARBA00022617"/>
    </source>
</evidence>
<dbReference type="AlphaFoldDB" id="A0A381U0B9"/>
<protein>
    <recommendedName>
        <fullName evidence="4">Cytochrome c domain-containing protein</fullName>
    </recommendedName>
</protein>
<sequence length="120" mass="12981">VLLFPLGVYLQAGQEPENPFTGDAAAIEEGRGLLNAACGGYCHATTQGGATDAPDLFDCEWWHGDSDGDLFTVIRDGVPDTRMQGFGGMFPDDDIWRLIAVIRADSRCVDSGTEDLSRRE</sequence>
<evidence type="ECO:0000313" key="5">
    <source>
        <dbReference type="EMBL" id="SVA21696.1"/>
    </source>
</evidence>
<keyword evidence="3" id="KW-0408">Iron</keyword>
<evidence type="ECO:0000256" key="3">
    <source>
        <dbReference type="ARBA" id="ARBA00023004"/>
    </source>
</evidence>
<dbReference type="InterPro" id="IPR036909">
    <property type="entry name" value="Cyt_c-like_dom_sf"/>
</dbReference>
<dbReference type="Gene3D" id="1.10.760.10">
    <property type="entry name" value="Cytochrome c-like domain"/>
    <property type="match status" value="1"/>
</dbReference>
<reference evidence="5" key="1">
    <citation type="submission" date="2018-05" db="EMBL/GenBank/DDBJ databases">
        <authorList>
            <person name="Lanie J.A."/>
            <person name="Ng W.-L."/>
            <person name="Kazmierczak K.M."/>
            <person name="Andrzejewski T.M."/>
            <person name="Davidsen T.M."/>
            <person name="Wayne K.J."/>
            <person name="Tettelin H."/>
            <person name="Glass J.I."/>
            <person name="Rusch D."/>
            <person name="Podicherti R."/>
            <person name="Tsui H.-C.T."/>
            <person name="Winkler M.E."/>
        </authorList>
    </citation>
    <scope>NUCLEOTIDE SEQUENCE</scope>
</reference>
<keyword evidence="1" id="KW-0349">Heme</keyword>
<dbReference type="SUPFAM" id="SSF46626">
    <property type="entry name" value="Cytochrome c"/>
    <property type="match status" value="1"/>
</dbReference>
<dbReference type="InterPro" id="IPR009056">
    <property type="entry name" value="Cyt_c-like_dom"/>
</dbReference>
<dbReference type="GO" id="GO:0020037">
    <property type="term" value="F:heme binding"/>
    <property type="evidence" value="ECO:0007669"/>
    <property type="project" value="InterPro"/>
</dbReference>
<name>A0A381U0B9_9ZZZZ</name>
<feature type="non-terminal residue" evidence="5">
    <location>
        <position position="1"/>
    </location>
</feature>
<feature type="domain" description="Cytochrome c" evidence="4">
    <location>
        <begin position="25"/>
        <end position="100"/>
    </location>
</feature>
<evidence type="ECO:0000256" key="2">
    <source>
        <dbReference type="ARBA" id="ARBA00022723"/>
    </source>
</evidence>
<proteinExistence type="predicted"/>